<name>A0A0S7WKL4_UNCT6</name>
<evidence type="ECO:0000313" key="3">
    <source>
        <dbReference type="Proteomes" id="UP000051124"/>
    </source>
</evidence>
<gene>
    <name evidence="2" type="ORF">AMJ40_02105</name>
</gene>
<dbReference type="Proteomes" id="UP000051124">
    <property type="component" value="Unassembled WGS sequence"/>
</dbReference>
<dbReference type="Pfam" id="PF13709">
    <property type="entry name" value="DUF4159"/>
    <property type="match status" value="1"/>
</dbReference>
<comment type="caution">
    <text evidence="2">The sequence shown here is derived from an EMBL/GenBank/DDBJ whole genome shotgun (WGS) entry which is preliminary data.</text>
</comment>
<dbReference type="Gene3D" id="3.40.50.12140">
    <property type="entry name" value="Domain of unknown function DUF4159"/>
    <property type="match status" value="1"/>
</dbReference>
<dbReference type="EMBL" id="LIZT01000014">
    <property type="protein sequence ID" value="KPJ50699.1"/>
    <property type="molecule type" value="Genomic_DNA"/>
</dbReference>
<proteinExistence type="predicted"/>
<evidence type="ECO:0000259" key="1">
    <source>
        <dbReference type="Pfam" id="PF13709"/>
    </source>
</evidence>
<sequence>MRRCMVLITLLPGLLFGQELVLARIKYGGGGDWYNDPSLIPNLSREINERTSVRAEEEEAVLSLSDEELFNYPFIFLTGHGNIRLNPREIENLRTYLTSGGFLYADDDYGMDESFRREMKRVFPDKEFVELPFDHEIYHIFYDFPNGLPKIHEHDNLSPQGFGMFHEGRLILFYTYETNISDGWVDADVYNDPPEKREAAFKMGINIVVYALTH</sequence>
<dbReference type="AlphaFoldDB" id="A0A0S7WKL4"/>
<dbReference type="InterPro" id="IPR025297">
    <property type="entry name" value="DUF4159"/>
</dbReference>
<organism evidence="2 3">
    <name type="scientific">candidate division TA06 bacterium DG_26</name>
    <dbReference type="NCBI Taxonomy" id="1703771"/>
    <lineage>
        <taxon>Bacteria</taxon>
        <taxon>Bacteria division TA06</taxon>
    </lineage>
</organism>
<feature type="domain" description="DUF4159" evidence="1">
    <location>
        <begin position="22"/>
        <end position="212"/>
    </location>
</feature>
<evidence type="ECO:0000313" key="2">
    <source>
        <dbReference type="EMBL" id="KPJ50699.1"/>
    </source>
</evidence>
<reference evidence="2 3" key="1">
    <citation type="journal article" date="2015" name="Microbiome">
        <title>Genomic resolution of linkages in carbon, nitrogen, and sulfur cycling among widespread estuary sediment bacteria.</title>
        <authorList>
            <person name="Baker B.J."/>
            <person name="Lazar C.S."/>
            <person name="Teske A.P."/>
            <person name="Dick G.J."/>
        </authorList>
    </citation>
    <scope>NUCLEOTIDE SEQUENCE [LARGE SCALE GENOMIC DNA]</scope>
    <source>
        <strain evidence="2">DG_26</strain>
    </source>
</reference>
<accession>A0A0S7WKL4</accession>
<protein>
    <recommendedName>
        <fullName evidence="1">DUF4159 domain-containing protein</fullName>
    </recommendedName>
</protein>